<feature type="region of interest" description="Disordered" evidence="1">
    <location>
        <begin position="1"/>
        <end position="40"/>
    </location>
</feature>
<dbReference type="AlphaFoldDB" id="A0A7W9J0M1"/>
<accession>A0A7W9J0M1</accession>
<dbReference type="RefSeq" id="WP_184793312.1">
    <property type="nucleotide sequence ID" value="NZ_JACHMY010000001.1"/>
</dbReference>
<dbReference type="EMBL" id="JACHMY010000001">
    <property type="protein sequence ID" value="MBB5833423.1"/>
    <property type="molecule type" value="Genomic_DNA"/>
</dbReference>
<evidence type="ECO:0008006" key="4">
    <source>
        <dbReference type="Google" id="ProtNLM"/>
    </source>
</evidence>
<comment type="caution">
    <text evidence="2">The sequence shown here is derived from an EMBL/GenBank/DDBJ whole genome shotgun (WGS) entry which is preliminary data.</text>
</comment>
<keyword evidence="3" id="KW-1185">Reference proteome</keyword>
<dbReference type="Pfam" id="PF25673">
    <property type="entry name" value="Terminase_7"/>
    <property type="match status" value="1"/>
</dbReference>
<evidence type="ECO:0000313" key="3">
    <source>
        <dbReference type="Proteomes" id="UP000549971"/>
    </source>
</evidence>
<dbReference type="InterPro" id="IPR057972">
    <property type="entry name" value="Terminase_7"/>
</dbReference>
<gene>
    <name evidence="2" type="ORF">HDA39_000157</name>
</gene>
<reference evidence="2 3" key="1">
    <citation type="submission" date="2020-08" db="EMBL/GenBank/DDBJ databases">
        <title>Sequencing the genomes of 1000 actinobacteria strains.</title>
        <authorList>
            <person name="Klenk H.-P."/>
        </authorList>
    </citation>
    <scope>NUCLEOTIDE SEQUENCE [LARGE SCALE GENOMIC DNA]</scope>
    <source>
        <strain evidence="2 3">DSM 28967</strain>
    </source>
</reference>
<protein>
    <recommendedName>
        <fullName evidence="4">Terminase small subunit</fullName>
    </recommendedName>
</protein>
<dbReference type="Proteomes" id="UP000549971">
    <property type="component" value="Unassembled WGS sequence"/>
</dbReference>
<organism evidence="2 3">
    <name type="scientific">Kribbella italica</name>
    <dbReference type="NCBI Taxonomy" id="1540520"/>
    <lineage>
        <taxon>Bacteria</taxon>
        <taxon>Bacillati</taxon>
        <taxon>Actinomycetota</taxon>
        <taxon>Actinomycetes</taxon>
        <taxon>Propionibacteriales</taxon>
        <taxon>Kribbellaceae</taxon>
        <taxon>Kribbella</taxon>
    </lineage>
</organism>
<proteinExistence type="predicted"/>
<evidence type="ECO:0000313" key="2">
    <source>
        <dbReference type="EMBL" id="MBB5833423.1"/>
    </source>
</evidence>
<feature type="compositionally biased region" description="Basic and acidic residues" evidence="1">
    <location>
        <begin position="30"/>
        <end position="40"/>
    </location>
</feature>
<evidence type="ECO:0000256" key="1">
    <source>
        <dbReference type="SAM" id="MobiDB-lite"/>
    </source>
</evidence>
<name>A0A7W9J0M1_9ACTN</name>
<sequence length="143" mass="16446">MPGPTPNHSDDLARERSRKGGDAGRPISSGERRKVSIPRADKDWHPIAKRIWEAMKVSGQEDYYQQTDWAYAYSLCDDLTYYKKAERRSPEMLKAIMTAMERLLLTEGDRRRARIELAEPEPETEPASVHAITEYRRELGVAP</sequence>
<feature type="compositionally biased region" description="Basic and acidic residues" evidence="1">
    <location>
        <begin position="8"/>
        <end position="22"/>
    </location>
</feature>